<keyword evidence="12" id="KW-1185">Reference proteome</keyword>
<feature type="chain" id="PRO_5039059865" description="cellulase" evidence="9">
    <location>
        <begin position="23"/>
        <end position="330"/>
    </location>
</feature>
<dbReference type="Gene3D" id="1.10.1330.10">
    <property type="entry name" value="Dockerin domain"/>
    <property type="match status" value="1"/>
</dbReference>
<comment type="catalytic activity">
    <reaction evidence="1">
        <text>Endohydrolysis of (1-&gt;4)-beta-D-glucosidic linkages in cellulose, lichenin and cereal beta-D-glucans.</text>
        <dbReference type="EC" id="3.2.1.4"/>
    </reaction>
</comment>
<dbReference type="InterPro" id="IPR036514">
    <property type="entry name" value="SGNH_hydro_sf"/>
</dbReference>
<organism evidence="11 12">
    <name type="scientific">Ruminiclostridium sufflavum DSM 19573</name>
    <dbReference type="NCBI Taxonomy" id="1121337"/>
    <lineage>
        <taxon>Bacteria</taxon>
        <taxon>Bacillati</taxon>
        <taxon>Bacillota</taxon>
        <taxon>Clostridia</taxon>
        <taxon>Eubacteriales</taxon>
        <taxon>Oscillospiraceae</taxon>
        <taxon>Ruminiclostridium</taxon>
    </lineage>
</organism>
<dbReference type="InterPro" id="IPR036439">
    <property type="entry name" value="Dockerin_dom_sf"/>
</dbReference>
<dbReference type="EMBL" id="QKMR01000014">
    <property type="protein sequence ID" value="PYG87103.1"/>
    <property type="molecule type" value="Genomic_DNA"/>
</dbReference>
<dbReference type="SUPFAM" id="SSF63446">
    <property type="entry name" value="Type I dockerin domain"/>
    <property type="match status" value="1"/>
</dbReference>
<evidence type="ECO:0000259" key="10">
    <source>
        <dbReference type="PROSITE" id="PS51766"/>
    </source>
</evidence>
<dbReference type="Pfam" id="PF03629">
    <property type="entry name" value="SASA"/>
    <property type="match status" value="1"/>
</dbReference>
<reference evidence="11 12" key="1">
    <citation type="submission" date="2018-06" db="EMBL/GenBank/DDBJ databases">
        <title>Genomic Encyclopedia of Type Strains, Phase I: the one thousand microbial genomes (KMG-I) project.</title>
        <authorList>
            <person name="Kyrpides N."/>
        </authorList>
    </citation>
    <scope>NUCLEOTIDE SEQUENCE [LARGE SCALE GENOMIC DNA]</scope>
    <source>
        <strain evidence="11 12">DSM 19573</strain>
    </source>
</reference>
<dbReference type="PROSITE" id="PS51766">
    <property type="entry name" value="DOCKERIN"/>
    <property type="match status" value="1"/>
</dbReference>
<dbReference type="InterPro" id="IPR018247">
    <property type="entry name" value="EF_Hand_1_Ca_BS"/>
</dbReference>
<dbReference type="OrthoDB" id="9795554at2"/>
<gene>
    <name evidence="11" type="ORF">LY28_02486</name>
</gene>
<dbReference type="PANTHER" id="PTHR31988">
    <property type="entry name" value="ESTERASE, PUTATIVE (DUF303)-RELATED"/>
    <property type="match status" value="1"/>
</dbReference>
<dbReference type="PANTHER" id="PTHR31988:SF19">
    <property type="entry name" value="9-O-ACETYL-N-ACETYLNEURAMINIC ACID DEACETYLASE-RELATED"/>
    <property type="match status" value="1"/>
</dbReference>
<feature type="domain" description="Dockerin" evidence="10">
    <location>
        <begin position="31"/>
        <end position="97"/>
    </location>
</feature>
<dbReference type="PROSITE" id="PS00018">
    <property type="entry name" value="EF_HAND_1"/>
    <property type="match status" value="1"/>
</dbReference>
<keyword evidence="7" id="KW-0326">Glycosidase</keyword>
<evidence type="ECO:0000256" key="2">
    <source>
        <dbReference type="ARBA" id="ARBA00012601"/>
    </source>
</evidence>
<sequence length="330" mass="35142">MKKGICLLVVLTLMMGIFSFSAQTGDVTAATATLYGDADSSGAVDSLDFAAVKMHLLGTKNVSNTKAADVDGDGAINAIDLGLIKKFLLGSLDKFPADTGTQPVEPVFHCFLLLGQSNMAGWPAAQASDKVQNPRILSLGYYDNKWAVAVPPLHESWQNAIGPGDWFSKTIINELPEQDTIGLIPCAISGEKIETFMKNGGSKYNWIIERGKLAQAKGGVIDGILFHQGCSNNGQADWPSKVNTLITDIKKDLGLGDIPVLAGELLYSGSCAGHNTLVNKLPSVIKNCYVISASGLSGDPADSWGLHFNHDSQVTLGKRYAAKMTEILGW</sequence>
<dbReference type="RefSeq" id="WP_110462501.1">
    <property type="nucleotide sequence ID" value="NZ_QKMR01000014.1"/>
</dbReference>
<feature type="signal peptide" evidence="9">
    <location>
        <begin position="1"/>
        <end position="22"/>
    </location>
</feature>
<evidence type="ECO:0000256" key="5">
    <source>
        <dbReference type="ARBA" id="ARBA00023001"/>
    </source>
</evidence>
<dbReference type="Proteomes" id="UP000248132">
    <property type="component" value="Unassembled WGS sequence"/>
</dbReference>
<keyword evidence="3 9" id="KW-0732">Signal</keyword>
<dbReference type="GO" id="GO:0030245">
    <property type="term" value="P:cellulose catabolic process"/>
    <property type="evidence" value="ECO:0007669"/>
    <property type="project" value="UniProtKB-KW"/>
</dbReference>
<evidence type="ECO:0000256" key="1">
    <source>
        <dbReference type="ARBA" id="ARBA00000966"/>
    </source>
</evidence>
<evidence type="ECO:0000256" key="3">
    <source>
        <dbReference type="ARBA" id="ARBA00022729"/>
    </source>
</evidence>
<accession>A0A318XL46</accession>
<evidence type="ECO:0000256" key="4">
    <source>
        <dbReference type="ARBA" id="ARBA00022801"/>
    </source>
</evidence>
<keyword evidence="6" id="KW-0119">Carbohydrate metabolism</keyword>
<dbReference type="GO" id="GO:0008810">
    <property type="term" value="F:cellulase activity"/>
    <property type="evidence" value="ECO:0007669"/>
    <property type="project" value="UniProtKB-EC"/>
</dbReference>
<name>A0A318XL46_9FIRM</name>
<dbReference type="PROSITE" id="PS00448">
    <property type="entry name" value="CLOS_CELLULOSOME_RPT"/>
    <property type="match status" value="1"/>
</dbReference>
<evidence type="ECO:0000313" key="11">
    <source>
        <dbReference type="EMBL" id="PYG87103.1"/>
    </source>
</evidence>
<evidence type="ECO:0000256" key="8">
    <source>
        <dbReference type="ARBA" id="ARBA00023326"/>
    </source>
</evidence>
<dbReference type="SUPFAM" id="SSF52266">
    <property type="entry name" value="SGNH hydrolase"/>
    <property type="match status" value="1"/>
</dbReference>
<proteinExistence type="predicted"/>
<dbReference type="InterPro" id="IPR005181">
    <property type="entry name" value="SASA"/>
</dbReference>
<protein>
    <recommendedName>
        <fullName evidence="2">cellulase</fullName>
        <ecNumber evidence="2">3.2.1.4</ecNumber>
    </recommendedName>
</protein>
<comment type="caution">
    <text evidence="11">The sequence shown here is derived from an EMBL/GenBank/DDBJ whole genome shotgun (WGS) entry which is preliminary data.</text>
</comment>
<evidence type="ECO:0000313" key="12">
    <source>
        <dbReference type="Proteomes" id="UP000248132"/>
    </source>
</evidence>
<dbReference type="AlphaFoldDB" id="A0A318XL46"/>
<evidence type="ECO:0000256" key="9">
    <source>
        <dbReference type="SAM" id="SignalP"/>
    </source>
</evidence>
<dbReference type="Pfam" id="PF00404">
    <property type="entry name" value="Dockerin_1"/>
    <property type="match status" value="1"/>
</dbReference>
<evidence type="ECO:0000256" key="6">
    <source>
        <dbReference type="ARBA" id="ARBA00023277"/>
    </source>
</evidence>
<keyword evidence="4" id="KW-0378">Hydrolase</keyword>
<dbReference type="EC" id="3.2.1.4" evidence="2"/>
<dbReference type="InterPro" id="IPR002105">
    <property type="entry name" value="Dockerin_1_rpt"/>
</dbReference>
<keyword evidence="5" id="KW-0136">Cellulose degradation</keyword>
<dbReference type="InterPro" id="IPR052940">
    <property type="entry name" value="Carb_Esterase_6"/>
</dbReference>
<dbReference type="InterPro" id="IPR016134">
    <property type="entry name" value="Dockerin_dom"/>
</dbReference>
<keyword evidence="8" id="KW-0624">Polysaccharide degradation</keyword>
<evidence type="ECO:0000256" key="7">
    <source>
        <dbReference type="ARBA" id="ARBA00023295"/>
    </source>
</evidence>
<dbReference type="Gene3D" id="3.40.50.1110">
    <property type="entry name" value="SGNH hydrolase"/>
    <property type="match status" value="1"/>
</dbReference>
<dbReference type="CDD" id="cd14256">
    <property type="entry name" value="Dockerin_I"/>
    <property type="match status" value="1"/>
</dbReference>